<dbReference type="Proteomes" id="UP000192611">
    <property type="component" value="Unassembled WGS sequence"/>
</dbReference>
<feature type="transmembrane region" description="Helical" evidence="7">
    <location>
        <begin position="51"/>
        <end position="75"/>
    </location>
</feature>
<evidence type="ECO:0000256" key="5">
    <source>
        <dbReference type="ARBA" id="ARBA00022989"/>
    </source>
</evidence>
<dbReference type="Pfam" id="PF02405">
    <property type="entry name" value="MlaE"/>
    <property type="match status" value="1"/>
</dbReference>
<protein>
    <recommendedName>
        <fullName evidence="10">ABC transporter permease</fullName>
    </recommendedName>
</protein>
<sequence length="261" mass="27906">MLDILLAWFEGIGKRTLRFLGNMGGITLMFYRAFINIFLPPFGIKRTFKQMLVFGVESIPVVALTAVFTGMVLALQTTYEISKFGAENYIGGVVGLSMTRELGPVLTSLIVAGRVGASIAAEIGTMKVTEQIDALETLAMNPIRYLVVPRLIAGITMLPLLCALADFIGIGGGFAVSVYTYDIPSRFYMDSFQDIVGAYDLFVGLLKTIVFGAIIACVACYYGFKTSGGAEGVGRATTIAVVSSCIIILLADVLLTALFVG</sequence>
<proteinExistence type="inferred from homology"/>
<dbReference type="AlphaFoldDB" id="A0A1W9S2X8"/>
<organism evidence="8 9">
    <name type="scientific">Candidatus Coatesbacteria bacterium 4484_99</name>
    <dbReference type="NCBI Taxonomy" id="1970774"/>
    <lineage>
        <taxon>Bacteria</taxon>
        <taxon>Candidatus Coatesiibacteriota</taxon>
    </lineage>
</organism>
<dbReference type="InterPro" id="IPR030802">
    <property type="entry name" value="Permease_MalE"/>
</dbReference>
<evidence type="ECO:0000313" key="8">
    <source>
        <dbReference type="EMBL" id="OQX91086.1"/>
    </source>
</evidence>
<dbReference type="PANTHER" id="PTHR30188:SF4">
    <property type="entry name" value="PROTEIN TRIGALACTOSYLDIACYLGLYCEROL 1, CHLOROPLASTIC"/>
    <property type="match status" value="1"/>
</dbReference>
<feature type="transmembrane region" description="Helical" evidence="7">
    <location>
        <begin position="20"/>
        <end position="39"/>
    </location>
</feature>
<keyword evidence="4 7" id="KW-0812">Transmembrane</keyword>
<comment type="caution">
    <text evidence="8">The sequence shown here is derived from an EMBL/GenBank/DDBJ whole genome shotgun (WGS) entry which is preliminary data.</text>
</comment>
<gene>
    <name evidence="8" type="ORF">B6D57_00985</name>
</gene>
<comment type="similarity">
    <text evidence="2 7">Belongs to the MlaE permease family.</text>
</comment>
<dbReference type="GO" id="GO:0005548">
    <property type="term" value="F:phospholipid transporter activity"/>
    <property type="evidence" value="ECO:0007669"/>
    <property type="project" value="TreeGrafter"/>
</dbReference>
<keyword evidence="6 7" id="KW-0472">Membrane</keyword>
<dbReference type="GO" id="GO:0043190">
    <property type="term" value="C:ATP-binding cassette (ABC) transporter complex"/>
    <property type="evidence" value="ECO:0007669"/>
    <property type="project" value="InterPro"/>
</dbReference>
<feature type="transmembrane region" description="Helical" evidence="7">
    <location>
        <begin position="151"/>
        <end position="181"/>
    </location>
</feature>
<keyword evidence="5 7" id="KW-1133">Transmembrane helix</keyword>
<keyword evidence="3" id="KW-0813">Transport</keyword>
<evidence type="ECO:0000256" key="2">
    <source>
        <dbReference type="ARBA" id="ARBA00007556"/>
    </source>
</evidence>
<dbReference type="NCBIfam" id="TIGR00056">
    <property type="entry name" value="MlaE family lipid ABC transporter permease subunit"/>
    <property type="match status" value="1"/>
</dbReference>
<comment type="subcellular location">
    <subcellularLocation>
        <location evidence="1">Membrane</location>
        <topology evidence="1">Multi-pass membrane protein</topology>
    </subcellularLocation>
</comment>
<dbReference type="InterPro" id="IPR003453">
    <property type="entry name" value="ABC_MlaE_roteobac"/>
</dbReference>
<evidence type="ECO:0000256" key="7">
    <source>
        <dbReference type="RuleBase" id="RU362044"/>
    </source>
</evidence>
<dbReference type="EMBL" id="NATQ01000012">
    <property type="protein sequence ID" value="OQX91086.1"/>
    <property type="molecule type" value="Genomic_DNA"/>
</dbReference>
<dbReference type="PANTHER" id="PTHR30188">
    <property type="entry name" value="ABC TRANSPORTER PERMEASE PROTEIN-RELATED"/>
    <property type="match status" value="1"/>
</dbReference>
<evidence type="ECO:0000313" key="9">
    <source>
        <dbReference type="Proteomes" id="UP000192611"/>
    </source>
</evidence>
<evidence type="ECO:0000256" key="4">
    <source>
        <dbReference type="ARBA" id="ARBA00022692"/>
    </source>
</evidence>
<name>A0A1W9S2X8_9BACT</name>
<evidence type="ECO:0008006" key="10">
    <source>
        <dbReference type="Google" id="ProtNLM"/>
    </source>
</evidence>
<feature type="transmembrane region" description="Helical" evidence="7">
    <location>
        <begin position="236"/>
        <end position="260"/>
    </location>
</feature>
<evidence type="ECO:0000256" key="1">
    <source>
        <dbReference type="ARBA" id="ARBA00004141"/>
    </source>
</evidence>
<reference evidence="9" key="1">
    <citation type="submission" date="2017-03" db="EMBL/GenBank/DDBJ databases">
        <title>Novel pathways for hydrocarbon cycling and metabolic interdependencies in hydrothermal sediment communities.</title>
        <authorList>
            <person name="Dombrowski N."/>
            <person name="Seitz K."/>
            <person name="Teske A."/>
            <person name="Baker B."/>
        </authorList>
    </citation>
    <scope>NUCLEOTIDE SEQUENCE [LARGE SCALE GENOMIC DNA]</scope>
</reference>
<accession>A0A1W9S2X8</accession>
<evidence type="ECO:0000256" key="6">
    <source>
        <dbReference type="ARBA" id="ARBA00023136"/>
    </source>
</evidence>
<feature type="transmembrane region" description="Helical" evidence="7">
    <location>
        <begin position="201"/>
        <end position="224"/>
    </location>
</feature>
<evidence type="ECO:0000256" key="3">
    <source>
        <dbReference type="ARBA" id="ARBA00022448"/>
    </source>
</evidence>